<dbReference type="EMBL" id="BAABJZ010000012">
    <property type="protein sequence ID" value="GAA4878090.1"/>
    <property type="molecule type" value="Genomic_DNA"/>
</dbReference>
<evidence type="ECO:0000313" key="2">
    <source>
        <dbReference type="Proteomes" id="UP001499988"/>
    </source>
</evidence>
<dbReference type="PANTHER" id="PTHR30217:SF11">
    <property type="entry name" value="UBIQUINONE BIOSYNTHESIS PROTEIN UBIV"/>
    <property type="match status" value="1"/>
</dbReference>
<dbReference type="Proteomes" id="UP001499988">
    <property type="component" value="Unassembled WGS sequence"/>
</dbReference>
<dbReference type="InterPro" id="IPR051454">
    <property type="entry name" value="RNA/ubiquinone_mod_enzymes"/>
</dbReference>
<reference evidence="2" key="1">
    <citation type="journal article" date="2019" name="Int. J. Syst. Evol. Microbiol.">
        <title>The Global Catalogue of Microorganisms (GCM) 10K type strain sequencing project: providing services to taxonomists for standard genome sequencing and annotation.</title>
        <authorList>
            <consortium name="The Broad Institute Genomics Platform"/>
            <consortium name="The Broad Institute Genome Sequencing Center for Infectious Disease"/>
            <person name="Wu L."/>
            <person name="Ma J."/>
        </authorList>
    </citation>
    <scope>NUCLEOTIDE SEQUENCE [LARGE SCALE GENOMIC DNA]</scope>
    <source>
        <strain evidence="2">JCM 18401</strain>
    </source>
</reference>
<organism evidence="1 2">
    <name type="scientific">Ferrimonas pelagia</name>
    <dbReference type="NCBI Taxonomy" id="1177826"/>
    <lineage>
        <taxon>Bacteria</taxon>
        <taxon>Pseudomonadati</taxon>
        <taxon>Pseudomonadota</taxon>
        <taxon>Gammaproteobacteria</taxon>
        <taxon>Alteromonadales</taxon>
        <taxon>Ferrimonadaceae</taxon>
        <taxon>Ferrimonas</taxon>
    </lineage>
</organism>
<dbReference type="RefSeq" id="WP_345333906.1">
    <property type="nucleotide sequence ID" value="NZ_BAABJZ010000012.1"/>
</dbReference>
<gene>
    <name evidence="1" type="ORF">GCM10023333_09370</name>
</gene>
<name>A0ABP9EIL8_9GAMM</name>
<comment type="caution">
    <text evidence="1">The sequence shown here is derived from an EMBL/GenBank/DDBJ whole genome shotgun (WGS) entry which is preliminary data.</text>
</comment>
<dbReference type="Pfam" id="PF01136">
    <property type="entry name" value="Peptidase_U32"/>
    <property type="match status" value="1"/>
</dbReference>
<keyword evidence="2" id="KW-1185">Reference proteome</keyword>
<proteinExistence type="predicted"/>
<evidence type="ECO:0000313" key="1">
    <source>
        <dbReference type="EMBL" id="GAA4878090.1"/>
    </source>
</evidence>
<sequence>MIPTPMKLSLAPNWWPADRNAQQQWLEHAGASPAQRLYLGESVCALRDRMAPRTLLALAETLNSMGKQVILSSLSLVASDKDLALLNSLGQQDQFAIEANDMAAVALAHERGLPFVAGSGLNIYNLEGIRWLLSLGMIGYQPPLEMAAETLSILMAQCEQAGLRQQFELELMAYGSPPLAVSARCASARVAGRNRQRCEKSCQHTGAQLASTLEGQPILRLNGVQIHGHAPIDLLGDLNALRQLGIDWLRLDLGPAPDWDWLPTLQQALQESHPGVTAPQPGIQHFWQRQAGDVALFGD</sequence>
<protein>
    <submittedName>
        <fullName evidence="1">U32 family peptidase</fullName>
    </submittedName>
</protein>
<dbReference type="PANTHER" id="PTHR30217">
    <property type="entry name" value="PEPTIDASE U32 FAMILY"/>
    <property type="match status" value="1"/>
</dbReference>
<accession>A0ABP9EIL8</accession>
<dbReference type="InterPro" id="IPR001539">
    <property type="entry name" value="Peptidase_U32"/>
</dbReference>